<gene>
    <name evidence="2" type="ORF">MHY01S_25250</name>
</gene>
<evidence type="ECO:0000313" key="2">
    <source>
        <dbReference type="EMBL" id="GEM84359.1"/>
    </source>
</evidence>
<dbReference type="OrthoDB" id="33300at2"/>
<dbReference type="CDD" id="cd05403">
    <property type="entry name" value="NT_KNTase_like"/>
    <property type="match status" value="1"/>
</dbReference>
<dbReference type="SUPFAM" id="SSF81301">
    <property type="entry name" value="Nucleotidyltransferase"/>
    <property type="match status" value="1"/>
</dbReference>
<evidence type="ECO:0000313" key="3">
    <source>
        <dbReference type="Proteomes" id="UP000321197"/>
    </source>
</evidence>
<protein>
    <submittedName>
        <fullName evidence="2">Nucleotidyltransferase</fullName>
    </submittedName>
</protein>
<organism evidence="2 3">
    <name type="scientific">Meiothermus hypogaeus NBRC 106114</name>
    <dbReference type="NCBI Taxonomy" id="1227553"/>
    <lineage>
        <taxon>Bacteria</taxon>
        <taxon>Thermotogati</taxon>
        <taxon>Deinococcota</taxon>
        <taxon>Deinococci</taxon>
        <taxon>Thermales</taxon>
        <taxon>Thermaceae</taxon>
        <taxon>Meiothermus</taxon>
    </lineage>
</organism>
<dbReference type="Proteomes" id="UP000321197">
    <property type="component" value="Unassembled WGS sequence"/>
</dbReference>
<reference evidence="2 3" key="1">
    <citation type="submission" date="2019-07" db="EMBL/GenBank/DDBJ databases">
        <title>Whole genome shotgun sequence of Meiothermus hypogaeus NBRC 106114.</title>
        <authorList>
            <person name="Hosoyama A."/>
            <person name="Uohara A."/>
            <person name="Ohji S."/>
            <person name="Ichikawa N."/>
        </authorList>
    </citation>
    <scope>NUCLEOTIDE SEQUENCE [LARGE SCALE GENOMIC DNA]</scope>
    <source>
        <strain evidence="2 3">NBRC 106114</strain>
    </source>
</reference>
<proteinExistence type="predicted"/>
<sequence length="130" mass="14804">METQSIESIEGVFAGYPQVQAAFLFGSRAFGEARPDSDWDLAVYLEPPEPDPTLEILTDLVKAGSERTDLVVLNQAPPVLAFEVVRANKVIYRREGFCVGSYVSRVVREYWDLEPLLRIQREAMKRRWLG</sequence>
<dbReference type="NCBIfam" id="NF047752">
    <property type="entry name" value="MntA_antitoxin"/>
    <property type="match status" value="1"/>
</dbReference>
<dbReference type="RefSeq" id="WP_119342455.1">
    <property type="nucleotide sequence ID" value="NZ_BJXL01000094.1"/>
</dbReference>
<dbReference type="AlphaFoldDB" id="A0A511R424"/>
<name>A0A511R424_9DEIN</name>
<dbReference type="PANTHER" id="PTHR43852">
    <property type="entry name" value="NUCLEOTIDYLTRANSFERASE"/>
    <property type="match status" value="1"/>
</dbReference>
<dbReference type="InterPro" id="IPR041633">
    <property type="entry name" value="Polbeta"/>
</dbReference>
<accession>A0A511R424</accession>
<evidence type="ECO:0000259" key="1">
    <source>
        <dbReference type="Pfam" id="PF18765"/>
    </source>
</evidence>
<dbReference type="PANTHER" id="PTHR43852:SF3">
    <property type="entry name" value="NUCLEOTIDYLTRANSFERASE"/>
    <property type="match status" value="1"/>
</dbReference>
<dbReference type="EMBL" id="BJXL01000094">
    <property type="protein sequence ID" value="GEM84359.1"/>
    <property type="molecule type" value="Genomic_DNA"/>
</dbReference>
<dbReference type="InterPro" id="IPR043519">
    <property type="entry name" value="NT_sf"/>
</dbReference>
<feature type="domain" description="Polymerase beta nucleotidyltransferase" evidence="1">
    <location>
        <begin position="7"/>
        <end position="94"/>
    </location>
</feature>
<dbReference type="Pfam" id="PF18765">
    <property type="entry name" value="Polbeta"/>
    <property type="match status" value="1"/>
</dbReference>
<dbReference type="Gene3D" id="3.30.460.10">
    <property type="entry name" value="Beta Polymerase, domain 2"/>
    <property type="match status" value="1"/>
</dbReference>
<dbReference type="InterPro" id="IPR052930">
    <property type="entry name" value="TA_antitoxin_MntA"/>
</dbReference>
<keyword evidence="2" id="KW-0808">Transferase</keyword>
<dbReference type="GO" id="GO:0016740">
    <property type="term" value="F:transferase activity"/>
    <property type="evidence" value="ECO:0007669"/>
    <property type="project" value="UniProtKB-KW"/>
</dbReference>
<comment type="caution">
    <text evidence="2">The sequence shown here is derived from an EMBL/GenBank/DDBJ whole genome shotgun (WGS) entry which is preliminary data.</text>
</comment>